<keyword evidence="4" id="KW-1185">Reference proteome</keyword>
<dbReference type="HOGENOM" id="CLU_061244_0_0_1"/>
<evidence type="ECO:0000313" key="3">
    <source>
        <dbReference type="EMBL" id="KDQ62748.1"/>
    </source>
</evidence>
<dbReference type="Proteomes" id="UP000027265">
    <property type="component" value="Unassembled WGS sequence"/>
</dbReference>
<dbReference type="InParanoid" id="A0A067Q6R9"/>
<protein>
    <submittedName>
        <fullName evidence="3">Uncharacterized protein</fullName>
    </submittedName>
</protein>
<dbReference type="AlphaFoldDB" id="A0A067Q6R9"/>
<evidence type="ECO:0000256" key="1">
    <source>
        <dbReference type="SAM" id="MobiDB-lite"/>
    </source>
</evidence>
<dbReference type="OrthoDB" id="2310204at2759"/>
<accession>A0A067Q6R9</accession>
<name>A0A067Q6R9_9AGAM</name>
<dbReference type="EMBL" id="KL197711">
    <property type="protein sequence ID" value="KDQ62748.1"/>
    <property type="molecule type" value="Genomic_DNA"/>
</dbReference>
<evidence type="ECO:0000256" key="2">
    <source>
        <dbReference type="SAM" id="SignalP"/>
    </source>
</evidence>
<evidence type="ECO:0000313" key="4">
    <source>
        <dbReference type="Proteomes" id="UP000027265"/>
    </source>
</evidence>
<reference evidence="4" key="1">
    <citation type="journal article" date="2014" name="Proc. Natl. Acad. Sci. U.S.A.">
        <title>Extensive sampling of basidiomycete genomes demonstrates inadequacy of the white-rot/brown-rot paradigm for wood decay fungi.</title>
        <authorList>
            <person name="Riley R."/>
            <person name="Salamov A.A."/>
            <person name="Brown D.W."/>
            <person name="Nagy L.G."/>
            <person name="Floudas D."/>
            <person name="Held B.W."/>
            <person name="Levasseur A."/>
            <person name="Lombard V."/>
            <person name="Morin E."/>
            <person name="Otillar R."/>
            <person name="Lindquist E.A."/>
            <person name="Sun H."/>
            <person name="LaButti K.M."/>
            <person name="Schmutz J."/>
            <person name="Jabbour D."/>
            <person name="Luo H."/>
            <person name="Baker S.E."/>
            <person name="Pisabarro A.G."/>
            <person name="Walton J.D."/>
            <person name="Blanchette R.A."/>
            <person name="Henrissat B."/>
            <person name="Martin F."/>
            <person name="Cullen D."/>
            <person name="Hibbett D.S."/>
            <person name="Grigoriev I.V."/>
        </authorList>
    </citation>
    <scope>NUCLEOTIDE SEQUENCE [LARGE SCALE GENOMIC DNA]</scope>
    <source>
        <strain evidence="4">MUCL 33604</strain>
    </source>
</reference>
<proteinExistence type="predicted"/>
<organism evidence="3 4">
    <name type="scientific">Jaapia argillacea MUCL 33604</name>
    <dbReference type="NCBI Taxonomy" id="933084"/>
    <lineage>
        <taxon>Eukaryota</taxon>
        <taxon>Fungi</taxon>
        <taxon>Dikarya</taxon>
        <taxon>Basidiomycota</taxon>
        <taxon>Agaricomycotina</taxon>
        <taxon>Agaricomycetes</taxon>
        <taxon>Agaricomycetidae</taxon>
        <taxon>Jaapiales</taxon>
        <taxon>Jaapiaceae</taxon>
        <taxon>Jaapia</taxon>
    </lineage>
</organism>
<keyword evidence="2" id="KW-0732">Signal</keyword>
<feature type="chain" id="PRO_5001643786" evidence="2">
    <location>
        <begin position="20"/>
        <end position="315"/>
    </location>
</feature>
<sequence>MASISLFFLLLCVPNLSVASSYDPRGHPPSPHRHLLPRGVPPQGFYLPTSNGGAMLTIVPDTYPAGLGEPLNGIITANSDSDVLVDQEINGGLRNYFQAVGFSSECLGQHSGSDQGANLGDGNGVKNETAVIRWDYGDPAFGTCTETIQGGNHFRYWVQNGNQANSGAIFMGLSYELPIALQHDIIPNGYNLARDWFVGNATGGQFVNTSTVSNTSTFSGSVSSQGYTYQTDVQYVSGLLQNTSNGINHYLSVGVDGKNAIDGLVALIQVKITAKPATTTKSSANHSSLPPRLFRHLPPVLALAALLTFPLLCLL</sequence>
<feature type="region of interest" description="Disordered" evidence="1">
    <location>
        <begin position="22"/>
        <end position="41"/>
    </location>
</feature>
<dbReference type="STRING" id="933084.A0A067Q6R9"/>
<gene>
    <name evidence="3" type="ORF">JAAARDRAFT_30658</name>
</gene>
<feature type="signal peptide" evidence="2">
    <location>
        <begin position="1"/>
        <end position="19"/>
    </location>
</feature>